<dbReference type="PIRSF" id="PIRSF000126">
    <property type="entry name" value="11-beta-HSD1"/>
    <property type="match status" value="1"/>
</dbReference>
<protein>
    <submittedName>
        <fullName evidence="3">SDR family NAD(P)-dependent oxidoreductase</fullName>
    </submittedName>
</protein>
<dbReference type="PRINTS" id="PR00081">
    <property type="entry name" value="GDHRDH"/>
</dbReference>
<name>A0ABX0HER6_9BACT</name>
<dbReference type="PANTHER" id="PTHR44196">
    <property type="entry name" value="DEHYDROGENASE/REDUCTASE SDR FAMILY MEMBER 7B"/>
    <property type="match status" value="1"/>
</dbReference>
<proteinExistence type="inferred from homology"/>
<dbReference type="Gene3D" id="3.40.50.720">
    <property type="entry name" value="NAD(P)-binding Rossmann-like Domain"/>
    <property type="match status" value="1"/>
</dbReference>
<dbReference type="Proteomes" id="UP000649799">
    <property type="component" value="Unassembled WGS sequence"/>
</dbReference>
<dbReference type="EMBL" id="JAANYN010000008">
    <property type="protein sequence ID" value="NHE58834.1"/>
    <property type="molecule type" value="Genomic_DNA"/>
</dbReference>
<evidence type="ECO:0000256" key="2">
    <source>
        <dbReference type="ARBA" id="ARBA00023002"/>
    </source>
</evidence>
<dbReference type="PROSITE" id="PS00061">
    <property type="entry name" value="ADH_SHORT"/>
    <property type="match status" value="1"/>
</dbReference>
<reference evidence="3 4" key="1">
    <citation type="submission" date="2020-03" db="EMBL/GenBank/DDBJ databases">
        <title>Cyclobacterium plantarum sp. nov., a marine bacterium isolated from a coastal-marine wetland.</title>
        <authorList>
            <person name="Sanchez-Porro C."/>
            <person name="Ventosa A."/>
            <person name="Amoozegar M."/>
        </authorList>
    </citation>
    <scope>NUCLEOTIDE SEQUENCE [LARGE SCALE GENOMIC DNA]</scope>
    <source>
        <strain evidence="3 4">GBPx2</strain>
    </source>
</reference>
<organism evidence="3 4">
    <name type="scientific">Cyclobacterium plantarum</name>
    <dbReference type="NCBI Taxonomy" id="2716263"/>
    <lineage>
        <taxon>Bacteria</taxon>
        <taxon>Pseudomonadati</taxon>
        <taxon>Bacteroidota</taxon>
        <taxon>Cytophagia</taxon>
        <taxon>Cytophagales</taxon>
        <taxon>Cyclobacteriaceae</taxon>
        <taxon>Cyclobacterium</taxon>
    </lineage>
</organism>
<dbReference type="SUPFAM" id="SSF51735">
    <property type="entry name" value="NAD(P)-binding Rossmann-fold domains"/>
    <property type="match status" value="1"/>
</dbReference>
<dbReference type="RefSeq" id="WP_166149584.1">
    <property type="nucleotide sequence ID" value="NZ_JAANYN010000008.1"/>
</dbReference>
<evidence type="ECO:0000313" key="4">
    <source>
        <dbReference type="Proteomes" id="UP000649799"/>
    </source>
</evidence>
<comment type="similarity">
    <text evidence="1">Belongs to the short-chain dehydrogenases/reductases (SDR) family.</text>
</comment>
<dbReference type="InterPro" id="IPR036291">
    <property type="entry name" value="NAD(P)-bd_dom_sf"/>
</dbReference>
<sequence length="264" mass="29773">MKMNTYTLITGASMGIGRAFAFDCAKRGMNLLLVALPGPLLEETRQQLLHLYPVKVLIYATDLTIAHSIIELYEFCKENRLEINMLINNAGVGAGGRFENIPLEKYLKIIDLNNRVLVLMCHYFLPILKKHQHAYMLNMSSMEATLPLPYKAVYTGTKNFVYAFSLALREEQRKGPVKITVVCPGPVMTNAEALKRMEAHGNRAKWLLSSPEEVAELGLNGLLKGKAVVIPGKINWILVKLMKVCPTGLKMRLLERLFRVYSKH</sequence>
<gene>
    <name evidence="3" type="ORF">G9Q97_18645</name>
</gene>
<comment type="caution">
    <text evidence="3">The sequence shown here is derived from an EMBL/GenBank/DDBJ whole genome shotgun (WGS) entry which is preliminary data.</text>
</comment>
<evidence type="ECO:0000256" key="1">
    <source>
        <dbReference type="ARBA" id="ARBA00006484"/>
    </source>
</evidence>
<dbReference type="InterPro" id="IPR020904">
    <property type="entry name" value="Sc_DH/Rdtase_CS"/>
</dbReference>
<accession>A0ABX0HER6</accession>
<evidence type="ECO:0000313" key="3">
    <source>
        <dbReference type="EMBL" id="NHE58834.1"/>
    </source>
</evidence>
<dbReference type="PANTHER" id="PTHR44196:SF2">
    <property type="entry name" value="SHORT-CHAIN DEHYDROGENASE-RELATED"/>
    <property type="match status" value="1"/>
</dbReference>
<dbReference type="Pfam" id="PF00106">
    <property type="entry name" value="adh_short"/>
    <property type="match status" value="1"/>
</dbReference>
<dbReference type="InterPro" id="IPR002347">
    <property type="entry name" value="SDR_fam"/>
</dbReference>
<keyword evidence="2" id="KW-0560">Oxidoreductase</keyword>
<keyword evidence="4" id="KW-1185">Reference proteome</keyword>